<keyword evidence="6 11" id="KW-0460">Magnesium</keyword>
<evidence type="ECO:0000259" key="12">
    <source>
        <dbReference type="SMART" id="SM00861"/>
    </source>
</evidence>
<comment type="similarity">
    <text evidence="2 11">Belongs to the transketolase family. DXPS subfamily.</text>
</comment>
<feature type="binding site" evidence="11">
    <location>
        <position position="177"/>
    </location>
    <ligand>
        <name>thiamine diphosphate</name>
        <dbReference type="ChEBI" id="CHEBI:58937"/>
    </ligand>
</feature>
<dbReference type="AlphaFoldDB" id="A0A451FSQ6"/>
<dbReference type="KEGG" id="pus:CKA81_07925"/>
<keyword evidence="5 11" id="KW-0479">Metal-binding</keyword>
<evidence type="ECO:0000256" key="2">
    <source>
        <dbReference type="ARBA" id="ARBA00011081"/>
    </source>
</evidence>
<evidence type="ECO:0000256" key="9">
    <source>
        <dbReference type="ARBA" id="ARBA00023229"/>
    </source>
</evidence>
<keyword evidence="9 11" id="KW-0414">Isoprene biosynthesis</keyword>
<dbReference type="PANTHER" id="PTHR43322:SF5">
    <property type="entry name" value="1-DEOXY-D-XYLULOSE-5-PHOSPHATE SYNTHASE, CHLOROPLASTIC"/>
    <property type="match status" value="1"/>
</dbReference>
<comment type="pathway">
    <text evidence="1 11">Metabolic intermediate biosynthesis; 1-deoxy-D-xylulose 5-phosphate biosynthesis; 1-deoxy-D-xylulose 5-phosphate from D-glyceraldehyde 3-phosphate and pyruvate: step 1/1.</text>
</comment>
<organism evidence="13 14">
    <name type="scientific">Pollutimonas thiosulfatoxidans</name>
    <dbReference type="NCBI Taxonomy" id="2028345"/>
    <lineage>
        <taxon>Bacteria</taxon>
        <taxon>Pseudomonadati</taxon>
        <taxon>Pseudomonadota</taxon>
        <taxon>Betaproteobacteria</taxon>
        <taxon>Burkholderiales</taxon>
        <taxon>Alcaligenaceae</taxon>
        <taxon>Pollutimonas</taxon>
    </lineage>
</organism>
<evidence type="ECO:0000256" key="6">
    <source>
        <dbReference type="ARBA" id="ARBA00022842"/>
    </source>
</evidence>
<evidence type="ECO:0000256" key="10">
    <source>
        <dbReference type="ARBA" id="ARBA00055605"/>
    </source>
</evidence>
<comment type="catalytic activity">
    <reaction evidence="11">
        <text>D-glyceraldehyde 3-phosphate + pyruvate + H(+) = 1-deoxy-D-xylulose 5-phosphate + CO2</text>
        <dbReference type="Rhea" id="RHEA:12605"/>
        <dbReference type="ChEBI" id="CHEBI:15361"/>
        <dbReference type="ChEBI" id="CHEBI:15378"/>
        <dbReference type="ChEBI" id="CHEBI:16526"/>
        <dbReference type="ChEBI" id="CHEBI:57792"/>
        <dbReference type="ChEBI" id="CHEBI:59776"/>
        <dbReference type="EC" id="2.2.1.7"/>
    </reaction>
</comment>
<feature type="domain" description="Transketolase-like pyrimidine-binding" evidence="12">
    <location>
        <begin position="315"/>
        <end position="479"/>
    </location>
</feature>
<dbReference type="GO" id="GO:0005829">
    <property type="term" value="C:cytosol"/>
    <property type="evidence" value="ECO:0007669"/>
    <property type="project" value="TreeGrafter"/>
</dbReference>
<feature type="binding site" evidence="11">
    <location>
        <position position="177"/>
    </location>
    <ligand>
        <name>Mg(2+)</name>
        <dbReference type="ChEBI" id="CHEBI:18420"/>
    </ligand>
</feature>
<comment type="cofactor">
    <cofactor evidence="11">
        <name>Mg(2+)</name>
        <dbReference type="ChEBI" id="CHEBI:18420"/>
    </cofactor>
    <text evidence="11">Binds 1 Mg(2+) ion per subunit.</text>
</comment>
<evidence type="ECO:0000256" key="5">
    <source>
        <dbReference type="ARBA" id="ARBA00022723"/>
    </source>
</evidence>
<dbReference type="UniPathway" id="UPA00064">
    <property type="reaction ID" value="UER00091"/>
</dbReference>
<proteinExistence type="inferred from homology"/>
<dbReference type="FunFam" id="3.40.50.970:FF:000005">
    <property type="entry name" value="1-deoxy-D-xylulose-5-phosphate synthase"/>
    <property type="match status" value="1"/>
</dbReference>
<keyword evidence="7 11" id="KW-0784">Thiamine biosynthesis</keyword>
<evidence type="ECO:0000256" key="4">
    <source>
        <dbReference type="ARBA" id="ARBA00022679"/>
    </source>
</evidence>
<accession>A0A451FSQ6</accession>
<dbReference type="FunFam" id="3.40.50.920:FF:000002">
    <property type="entry name" value="1-deoxy-D-xylulose-5-phosphate synthase"/>
    <property type="match status" value="1"/>
</dbReference>
<dbReference type="InterPro" id="IPR005477">
    <property type="entry name" value="Dxylulose-5-P_synthase"/>
</dbReference>
<feature type="binding site" evidence="11">
    <location>
        <position position="147"/>
    </location>
    <ligand>
        <name>Mg(2+)</name>
        <dbReference type="ChEBI" id="CHEBI:18420"/>
    </ligand>
</feature>
<feature type="binding site" evidence="11">
    <location>
        <begin position="116"/>
        <end position="118"/>
    </location>
    <ligand>
        <name>thiamine diphosphate</name>
        <dbReference type="ChEBI" id="CHEBI:58937"/>
    </ligand>
</feature>
<name>A0A451FSQ6_9BURK</name>
<dbReference type="Pfam" id="PF02779">
    <property type="entry name" value="Transket_pyr"/>
    <property type="match status" value="1"/>
</dbReference>
<dbReference type="GO" id="GO:0008661">
    <property type="term" value="F:1-deoxy-D-xylulose-5-phosphate synthase activity"/>
    <property type="evidence" value="ECO:0007669"/>
    <property type="project" value="UniProtKB-UniRule"/>
</dbReference>
<dbReference type="Gene3D" id="3.40.50.920">
    <property type="match status" value="1"/>
</dbReference>
<dbReference type="NCBIfam" id="TIGR00204">
    <property type="entry name" value="dxs"/>
    <property type="match status" value="1"/>
</dbReference>
<keyword evidence="14" id="KW-1185">Reference proteome</keyword>
<evidence type="ECO:0000256" key="8">
    <source>
        <dbReference type="ARBA" id="ARBA00023052"/>
    </source>
</evidence>
<comment type="subunit">
    <text evidence="3 11">Homodimer.</text>
</comment>
<dbReference type="SMART" id="SM00861">
    <property type="entry name" value="Transket_pyr"/>
    <property type="match status" value="1"/>
</dbReference>
<dbReference type="GO" id="GO:0030976">
    <property type="term" value="F:thiamine pyrophosphate binding"/>
    <property type="evidence" value="ECO:0007669"/>
    <property type="project" value="UniProtKB-UniRule"/>
</dbReference>
<dbReference type="InterPro" id="IPR033248">
    <property type="entry name" value="Transketolase_C"/>
</dbReference>
<dbReference type="Proteomes" id="UP000283474">
    <property type="component" value="Chromosome"/>
</dbReference>
<dbReference type="GO" id="GO:0000287">
    <property type="term" value="F:magnesium ion binding"/>
    <property type="evidence" value="ECO:0007669"/>
    <property type="project" value="UniProtKB-UniRule"/>
</dbReference>
<dbReference type="GO" id="GO:0016114">
    <property type="term" value="P:terpenoid biosynthetic process"/>
    <property type="evidence" value="ECO:0007669"/>
    <property type="project" value="UniProtKB-UniRule"/>
</dbReference>
<evidence type="ECO:0000256" key="3">
    <source>
        <dbReference type="ARBA" id="ARBA00011738"/>
    </source>
</evidence>
<evidence type="ECO:0000256" key="11">
    <source>
        <dbReference type="HAMAP-Rule" id="MF_00315"/>
    </source>
</evidence>
<dbReference type="InterPro" id="IPR005475">
    <property type="entry name" value="Transketolase-like_Pyr-bd"/>
</dbReference>
<evidence type="ECO:0000256" key="7">
    <source>
        <dbReference type="ARBA" id="ARBA00022977"/>
    </source>
</evidence>
<dbReference type="Pfam" id="PF13292">
    <property type="entry name" value="DXP_synthase_N"/>
    <property type="match status" value="1"/>
</dbReference>
<dbReference type="PANTHER" id="PTHR43322">
    <property type="entry name" value="1-D-DEOXYXYLULOSE 5-PHOSPHATE SYNTHASE-RELATED"/>
    <property type="match status" value="1"/>
</dbReference>
<comment type="function">
    <text evidence="10 11">Catalyzes the acyloin condensation reaction between C atoms 2 and 3 of pyruvate and glyceraldehyde 3-phosphate to yield 1-deoxy-D-xylulose-5-phosphate (DXP).</text>
</comment>
<dbReference type="SUPFAM" id="SSF52518">
    <property type="entry name" value="Thiamin diphosphate-binding fold (THDP-binding)"/>
    <property type="match status" value="2"/>
</dbReference>
<dbReference type="GO" id="GO:0009228">
    <property type="term" value="P:thiamine biosynthetic process"/>
    <property type="evidence" value="ECO:0007669"/>
    <property type="project" value="UniProtKB-UniRule"/>
</dbReference>
<dbReference type="CDD" id="cd02007">
    <property type="entry name" value="TPP_DXS"/>
    <property type="match status" value="1"/>
</dbReference>
<feature type="binding site" evidence="11">
    <location>
        <begin position="148"/>
        <end position="149"/>
    </location>
    <ligand>
        <name>thiamine diphosphate</name>
        <dbReference type="ChEBI" id="CHEBI:58937"/>
    </ligand>
</feature>
<keyword evidence="4 11" id="KW-0808">Transferase</keyword>
<reference evidence="13 14" key="1">
    <citation type="submission" date="2017-08" db="EMBL/GenBank/DDBJ databases">
        <authorList>
            <person name="Park S.-J."/>
            <person name="Kim H."/>
        </authorList>
    </citation>
    <scope>NUCLEOTIDE SEQUENCE [LARGE SCALE GENOMIC DNA]</scope>
    <source>
        <strain evidence="14">ye3</strain>
    </source>
</reference>
<dbReference type="EMBL" id="CP022987">
    <property type="protein sequence ID" value="QAA95536.1"/>
    <property type="molecule type" value="Genomic_DNA"/>
</dbReference>
<evidence type="ECO:0000313" key="14">
    <source>
        <dbReference type="Proteomes" id="UP000283474"/>
    </source>
</evidence>
<keyword evidence="8 11" id="KW-0786">Thiamine pyrophosphate</keyword>
<dbReference type="OrthoDB" id="9803371at2"/>
<dbReference type="Gene3D" id="3.40.50.970">
    <property type="match status" value="2"/>
</dbReference>
<comment type="cofactor">
    <cofactor evidence="11">
        <name>thiamine diphosphate</name>
        <dbReference type="ChEBI" id="CHEBI:58937"/>
    </cofactor>
    <text evidence="11">Binds 1 thiamine pyrophosphate per subunit.</text>
</comment>
<dbReference type="InterPro" id="IPR020826">
    <property type="entry name" value="Transketolase_BS"/>
</dbReference>
<feature type="binding site" evidence="11">
    <location>
        <position position="366"/>
    </location>
    <ligand>
        <name>thiamine diphosphate</name>
        <dbReference type="ChEBI" id="CHEBI:58937"/>
    </ligand>
</feature>
<dbReference type="InterPro" id="IPR029061">
    <property type="entry name" value="THDP-binding"/>
</dbReference>
<evidence type="ECO:0000256" key="1">
    <source>
        <dbReference type="ARBA" id="ARBA00004980"/>
    </source>
</evidence>
<feature type="binding site" evidence="11">
    <location>
        <position position="284"/>
    </location>
    <ligand>
        <name>thiamine diphosphate</name>
        <dbReference type="ChEBI" id="CHEBI:58937"/>
    </ligand>
</feature>
<dbReference type="Pfam" id="PF02780">
    <property type="entry name" value="Transketolase_C"/>
    <property type="match status" value="1"/>
</dbReference>
<gene>
    <name evidence="11" type="primary">dxs</name>
    <name evidence="13" type="ORF">CKA81_07925</name>
</gene>
<dbReference type="RefSeq" id="WP_128354817.1">
    <property type="nucleotide sequence ID" value="NZ_CP022987.1"/>
</dbReference>
<dbReference type="GO" id="GO:0019288">
    <property type="term" value="P:isopentenyl diphosphate biosynthetic process, methylerythritol 4-phosphate pathway"/>
    <property type="evidence" value="ECO:0007669"/>
    <property type="project" value="TreeGrafter"/>
</dbReference>
<dbReference type="PROSITE" id="PS00802">
    <property type="entry name" value="TRANSKETOLASE_2"/>
    <property type="match status" value="1"/>
</dbReference>
<dbReference type="InterPro" id="IPR009014">
    <property type="entry name" value="Transketo_C/PFOR_II"/>
</dbReference>
<sequence>MSTVSLDHINTPADLRGLDRAELKEVADELREFVLRSVSRTGGHLSSNLGTVELTIALHHVFNTPFDRIVWDVGHQSYPHKILTGRREQMAQLRQAGGISGFPRRCESEYDAFGTAHSSTSISAVLGMAVASRNAGLDRQHIAVIGDGAMTAGMAFEALNNAGVTPDVNVLVVLNDNDMSISPPVGALNRYLARLLSGGFYAAAKNVGKAVLQHVPTMLELARRFEGHAKGMVSPATLFEELGFNYVGPIDGHDLDALIPTLENLKALGGPQFLHVVTKKGQGYKLAEADPVLYHGPGKFDPDVGIQKSGSPSRQTFTQVFGRWLCDMAAADERLVGITPAMREGSGLVQFEQQFPTRYFDVGIAEQHAVTFAGGLACEGQKPVLAIYSTFLQRGYDQLIHDVALQNLDVTFALDRAGIVGADGATHAGNFDIAFLRCIPNMVVATPSDENETRLLLSTCYQHPGPASVRYPRGAGRGVAVSESLDTVEIGKAIMRREGRGIAILVFGTLLPDATQAAESLGATVVDMRFVKPLDQAMLAGLAENHTAFVTVEEAAIMGGAGSAVLESLSAQSIQVPLLMLGLPDRFIDHGDQAFILSELGLDARGIERSIRERFGALCPPIAEAPADLK</sequence>
<dbReference type="NCBIfam" id="NF003933">
    <property type="entry name" value="PRK05444.2-2"/>
    <property type="match status" value="1"/>
</dbReference>
<dbReference type="SUPFAM" id="SSF52922">
    <property type="entry name" value="TK C-terminal domain-like"/>
    <property type="match status" value="1"/>
</dbReference>
<protein>
    <recommendedName>
        <fullName evidence="11">1-deoxy-D-xylulose-5-phosphate synthase</fullName>
        <ecNumber evidence="11">2.2.1.7</ecNumber>
    </recommendedName>
    <alternativeName>
        <fullName evidence="11">1-deoxyxylulose-5-phosphate synthase</fullName>
        <shortName evidence="11">DXP synthase</shortName>
        <shortName evidence="11">DXPS</shortName>
    </alternativeName>
</protein>
<dbReference type="HAMAP" id="MF_00315">
    <property type="entry name" value="DXP_synth"/>
    <property type="match status" value="1"/>
</dbReference>
<feature type="binding site" evidence="11">
    <location>
        <position position="75"/>
    </location>
    <ligand>
        <name>thiamine diphosphate</name>
        <dbReference type="ChEBI" id="CHEBI:58937"/>
    </ligand>
</feature>
<dbReference type="CDD" id="cd07033">
    <property type="entry name" value="TPP_PYR_DXS_TK_like"/>
    <property type="match status" value="1"/>
</dbReference>
<evidence type="ECO:0000313" key="13">
    <source>
        <dbReference type="EMBL" id="QAA95536.1"/>
    </source>
</evidence>
<dbReference type="EC" id="2.2.1.7" evidence="11"/>